<dbReference type="Pfam" id="PF17921">
    <property type="entry name" value="Integrase_H2C2"/>
    <property type="match status" value="1"/>
</dbReference>
<comment type="caution">
    <text evidence="2">The sequence shown here is derived from an EMBL/GenBank/DDBJ whole genome shotgun (WGS) entry which is preliminary data.</text>
</comment>
<dbReference type="Proteomes" id="UP000187406">
    <property type="component" value="Unassembled WGS sequence"/>
</dbReference>
<organism evidence="2 3">
    <name type="scientific">Cephalotus follicularis</name>
    <name type="common">Albany pitcher plant</name>
    <dbReference type="NCBI Taxonomy" id="3775"/>
    <lineage>
        <taxon>Eukaryota</taxon>
        <taxon>Viridiplantae</taxon>
        <taxon>Streptophyta</taxon>
        <taxon>Embryophyta</taxon>
        <taxon>Tracheophyta</taxon>
        <taxon>Spermatophyta</taxon>
        <taxon>Magnoliopsida</taxon>
        <taxon>eudicotyledons</taxon>
        <taxon>Gunneridae</taxon>
        <taxon>Pentapetalae</taxon>
        <taxon>rosids</taxon>
        <taxon>fabids</taxon>
        <taxon>Oxalidales</taxon>
        <taxon>Cephalotaceae</taxon>
        <taxon>Cephalotus</taxon>
    </lineage>
</organism>
<dbReference type="InterPro" id="IPR041588">
    <property type="entry name" value="Integrase_H2C2"/>
</dbReference>
<keyword evidence="3" id="KW-1185">Reference proteome</keyword>
<dbReference type="AlphaFoldDB" id="A0A1Q3BQ61"/>
<dbReference type="PANTHER" id="PTHR48475">
    <property type="entry name" value="RIBONUCLEASE H"/>
    <property type="match status" value="1"/>
</dbReference>
<dbReference type="OrthoDB" id="1430228at2759"/>
<sequence>MVGLVNGEYEARKDSMAKYLTHVQSLKSAFQVFRVLKVPRAKNAIANQLSKLATSMELKKNQTVLVDYLERPIIAEMDVIDIDVPQEPNWMTLLIIWLRDAILPKDPEEVRKLVYRSNRYQFREGILYKRSFSFPWLRCLDPSEANYALREIHEGVCRNHTGDRTLSNKFLREGYFWPSMHHDAINFVRKCDKCQRNVNISRRPSEPLTFIMAPWPFAQ</sequence>
<reference evidence="3" key="1">
    <citation type="submission" date="2016-04" db="EMBL/GenBank/DDBJ databases">
        <title>Cephalotus genome sequencing.</title>
        <authorList>
            <person name="Fukushima K."/>
            <person name="Hasebe M."/>
            <person name="Fang X."/>
        </authorList>
    </citation>
    <scope>NUCLEOTIDE SEQUENCE [LARGE SCALE GENOMIC DNA]</scope>
    <source>
        <strain evidence="3">cv. St1</strain>
    </source>
</reference>
<evidence type="ECO:0000313" key="2">
    <source>
        <dbReference type="EMBL" id="GAV70197.1"/>
    </source>
</evidence>
<protein>
    <submittedName>
        <fullName evidence="2">RVT_3 domain-containing protein</fullName>
    </submittedName>
</protein>
<accession>A0A1Q3BQ61</accession>
<feature type="domain" description="Integrase zinc-binding" evidence="1">
    <location>
        <begin position="142"/>
        <end position="197"/>
    </location>
</feature>
<dbReference type="InParanoid" id="A0A1Q3BQ61"/>
<dbReference type="GO" id="GO:0003676">
    <property type="term" value="F:nucleic acid binding"/>
    <property type="evidence" value="ECO:0007669"/>
    <property type="project" value="InterPro"/>
</dbReference>
<gene>
    <name evidence="2" type="ORF">CFOL_v3_13695</name>
</gene>
<dbReference type="EMBL" id="BDDD01000791">
    <property type="protein sequence ID" value="GAV70197.1"/>
    <property type="molecule type" value="Genomic_DNA"/>
</dbReference>
<dbReference type="PANTHER" id="PTHR48475:SF2">
    <property type="entry name" value="RIBONUCLEASE H"/>
    <property type="match status" value="1"/>
</dbReference>
<dbReference type="Gene3D" id="3.30.420.10">
    <property type="entry name" value="Ribonuclease H-like superfamily/Ribonuclease H"/>
    <property type="match status" value="1"/>
</dbReference>
<dbReference type="Gene3D" id="1.10.340.70">
    <property type="match status" value="1"/>
</dbReference>
<proteinExistence type="predicted"/>
<dbReference type="InterPro" id="IPR036397">
    <property type="entry name" value="RNaseH_sf"/>
</dbReference>
<evidence type="ECO:0000259" key="1">
    <source>
        <dbReference type="Pfam" id="PF17921"/>
    </source>
</evidence>
<evidence type="ECO:0000313" key="3">
    <source>
        <dbReference type="Proteomes" id="UP000187406"/>
    </source>
</evidence>
<name>A0A1Q3BQ61_CEPFO</name>